<evidence type="ECO:0000313" key="3">
    <source>
        <dbReference type="Proteomes" id="UP001163046"/>
    </source>
</evidence>
<dbReference type="EMBL" id="MU827343">
    <property type="protein sequence ID" value="KAJ7352942.1"/>
    <property type="molecule type" value="Genomic_DNA"/>
</dbReference>
<feature type="compositionally biased region" description="Low complexity" evidence="1">
    <location>
        <begin position="83"/>
        <end position="95"/>
    </location>
</feature>
<proteinExistence type="predicted"/>
<keyword evidence="3" id="KW-1185">Reference proteome</keyword>
<comment type="caution">
    <text evidence="2">The sequence shown here is derived from an EMBL/GenBank/DDBJ whole genome shotgun (WGS) entry which is preliminary data.</text>
</comment>
<gene>
    <name evidence="2" type="ORF">OS493_032881</name>
</gene>
<evidence type="ECO:0000313" key="2">
    <source>
        <dbReference type="EMBL" id="KAJ7352942.1"/>
    </source>
</evidence>
<evidence type="ECO:0000256" key="1">
    <source>
        <dbReference type="SAM" id="MobiDB-lite"/>
    </source>
</evidence>
<feature type="region of interest" description="Disordered" evidence="1">
    <location>
        <begin position="49"/>
        <end position="130"/>
    </location>
</feature>
<organism evidence="2 3">
    <name type="scientific">Desmophyllum pertusum</name>
    <dbReference type="NCBI Taxonomy" id="174260"/>
    <lineage>
        <taxon>Eukaryota</taxon>
        <taxon>Metazoa</taxon>
        <taxon>Cnidaria</taxon>
        <taxon>Anthozoa</taxon>
        <taxon>Hexacorallia</taxon>
        <taxon>Scleractinia</taxon>
        <taxon>Caryophylliina</taxon>
        <taxon>Caryophylliidae</taxon>
        <taxon>Desmophyllum</taxon>
    </lineage>
</organism>
<name>A0A9W9YJE6_9CNID</name>
<protein>
    <submittedName>
        <fullName evidence="2">Uncharacterized protein</fullName>
    </submittedName>
</protein>
<dbReference type="Proteomes" id="UP001163046">
    <property type="component" value="Unassembled WGS sequence"/>
</dbReference>
<feature type="compositionally biased region" description="Polar residues" evidence="1">
    <location>
        <begin position="49"/>
        <end position="82"/>
    </location>
</feature>
<accession>A0A9W9YJE6</accession>
<reference evidence="2" key="1">
    <citation type="submission" date="2023-01" db="EMBL/GenBank/DDBJ databases">
        <title>Genome assembly of the deep-sea coral Lophelia pertusa.</title>
        <authorList>
            <person name="Herrera S."/>
            <person name="Cordes E."/>
        </authorList>
    </citation>
    <scope>NUCLEOTIDE SEQUENCE</scope>
    <source>
        <strain evidence="2">USNM1676648</strain>
        <tissue evidence="2">Polyp</tissue>
    </source>
</reference>
<sequence>MGNPPDLTVLKAVCEFLIAVHPTDDITRLHAPSRCYLREHSLDFVQVSNHSSPMARCSNPSPRTTPVRSIHSANPFQFTSPVRSSSRNALSRSLSFESLRNRDLPRTGAGSKTRRRTERSKTGATIKDIV</sequence>
<dbReference type="AlphaFoldDB" id="A0A9W9YJE6"/>